<keyword evidence="6 10" id="KW-0067">ATP-binding</keyword>
<feature type="transmembrane region" description="Helical" evidence="10">
    <location>
        <begin position="699"/>
        <end position="716"/>
    </location>
</feature>
<dbReference type="InterPro" id="IPR044492">
    <property type="entry name" value="P_typ_ATPase_HD_dom"/>
</dbReference>
<dbReference type="InterPro" id="IPR027256">
    <property type="entry name" value="P-typ_ATPase_IB"/>
</dbReference>
<keyword evidence="3 10" id="KW-0812">Transmembrane</keyword>
<dbReference type="InterPro" id="IPR036412">
    <property type="entry name" value="HAD-like_sf"/>
</dbReference>
<dbReference type="NCBIfam" id="TIGR01511">
    <property type="entry name" value="ATPase-IB1_Cu"/>
    <property type="match status" value="1"/>
</dbReference>
<dbReference type="InterPro" id="IPR017969">
    <property type="entry name" value="Heavy-metal-associated_CS"/>
</dbReference>
<dbReference type="SFLD" id="SFLDF00027">
    <property type="entry name" value="p-type_atpase"/>
    <property type="match status" value="1"/>
</dbReference>
<evidence type="ECO:0000259" key="11">
    <source>
        <dbReference type="PROSITE" id="PS50846"/>
    </source>
</evidence>
<keyword evidence="13" id="KW-1185">Reference proteome</keyword>
<dbReference type="SUPFAM" id="SSF56784">
    <property type="entry name" value="HAD-like"/>
    <property type="match status" value="1"/>
</dbReference>
<dbReference type="Pfam" id="PF00702">
    <property type="entry name" value="Hydrolase"/>
    <property type="match status" value="1"/>
</dbReference>
<dbReference type="GO" id="GO:0055070">
    <property type="term" value="P:copper ion homeostasis"/>
    <property type="evidence" value="ECO:0007669"/>
    <property type="project" value="TreeGrafter"/>
</dbReference>
<dbReference type="GO" id="GO:0016887">
    <property type="term" value="F:ATP hydrolysis activity"/>
    <property type="evidence" value="ECO:0007669"/>
    <property type="project" value="InterPro"/>
</dbReference>
<comment type="similarity">
    <text evidence="2 10">Belongs to the cation transport ATPase (P-type) (TC 3.A.3) family. Type IB subfamily.</text>
</comment>
<organism evidence="12 13">
    <name type="scientific">Jiangella alba</name>
    <dbReference type="NCBI Taxonomy" id="561176"/>
    <lineage>
        <taxon>Bacteria</taxon>
        <taxon>Bacillati</taxon>
        <taxon>Actinomycetota</taxon>
        <taxon>Actinomycetes</taxon>
        <taxon>Jiangellales</taxon>
        <taxon>Jiangellaceae</taxon>
        <taxon>Jiangella</taxon>
    </lineage>
</organism>
<dbReference type="SUPFAM" id="SSF55008">
    <property type="entry name" value="HMA, heavy metal-associated domain"/>
    <property type="match status" value="1"/>
</dbReference>
<dbReference type="InterPro" id="IPR018303">
    <property type="entry name" value="ATPase_P-typ_P_site"/>
</dbReference>
<evidence type="ECO:0000256" key="3">
    <source>
        <dbReference type="ARBA" id="ARBA00022692"/>
    </source>
</evidence>
<proteinExistence type="inferred from homology"/>
<dbReference type="PANTHER" id="PTHR43520">
    <property type="entry name" value="ATP7, ISOFORM B"/>
    <property type="match status" value="1"/>
</dbReference>
<feature type="transmembrane region" description="Helical" evidence="10">
    <location>
        <begin position="127"/>
        <end position="146"/>
    </location>
</feature>
<evidence type="ECO:0000256" key="4">
    <source>
        <dbReference type="ARBA" id="ARBA00022723"/>
    </source>
</evidence>
<dbReference type="RefSeq" id="WP_245737726.1">
    <property type="nucleotide sequence ID" value="NZ_FNUC01000003.1"/>
</dbReference>
<keyword evidence="5 10" id="KW-0547">Nucleotide-binding</keyword>
<dbReference type="PRINTS" id="PR00119">
    <property type="entry name" value="CATATPASE"/>
</dbReference>
<sequence length="755" mass="77968">MSDTAVRPDANELLELQVAGMTCAACARRVERALNALDGVTATVNYATERAVVAGVPAADAARAVEAVRAAGYDAAPWERGDDEWSRRARTDRIASLRRRLIVAALLTIPLCDLTIVLALVPEWRFPFWEAACVALAVPIVFWAAAPFHRAALRHLRHRSFTMDTLVSLGITASFGWAVVTLAIGSDEPAYWLGYGMTPAGADSLYLDVAAAMTTFQLAGRYFETRSRRRAGDVLNALDRLAAVSVRVLRDGREVLVAPAELRAGEVFVVLPGETIAADGRVRAGLAAVDVSAMTGEPVPREVRPGDDVVGGTVSSDGRLEVVAERVGAHTQLAQMVALAEEAQQRKARIHALVDRVVAVFVPAVMALSAVVLAGWLLAGAAPRDAFGTAVTVLIIACPCALGLATPTALMVGVGRGAQLGILIKGHDALEASGRIDAVVFDKTGTLTTGIMRVDAVVARDGADAGAVLALAAAVERGSEHAIARAVVAHADETGAAQVAATDHRTLPGLGVRAVVGGREILVGGPGLLLDQGVEVPASLRAELDRRGAAGHTTVVVAAGATAQAVIALSDTVKPSAAPAVARLRSLGLRTILLTGDGPAAAAAVARAAGIDDVRSQVLPAAKAAAVERLRADGRRVAMVGDGINDAAALAAADLGIAVVDGTDVAMRAAGIIVVRDDLRAVVDAVELSRKTLSTIRGNLVWAFGYNLAAVPVAAAGLLNPLIAAATMSLSSVLVVTNSLRLRSFRARRRSAGLG</sequence>
<feature type="domain" description="HMA" evidence="11">
    <location>
        <begin position="12"/>
        <end position="76"/>
    </location>
</feature>
<dbReference type="CDD" id="cd00371">
    <property type="entry name" value="HMA"/>
    <property type="match status" value="1"/>
</dbReference>
<keyword evidence="10" id="KW-1003">Cell membrane</keyword>
<dbReference type="Gene3D" id="2.70.150.10">
    <property type="entry name" value="Calcium-transporting ATPase, cytoplasmic transduction domain A"/>
    <property type="match status" value="1"/>
</dbReference>
<dbReference type="SFLD" id="SFLDS00003">
    <property type="entry name" value="Haloacid_Dehalogenase"/>
    <property type="match status" value="1"/>
</dbReference>
<dbReference type="AlphaFoldDB" id="A0A1H5L3C7"/>
<dbReference type="STRING" id="561176.SAMN04488561_2386"/>
<reference evidence="13" key="1">
    <citation type="submission" date="2016-10" db="EMBL/GenBank/DDBJ databases">
        <authorList>
            <person name="Varghese N."/>
            <person name="Submissions S."/>
        </authorList>
    </citation>
    <scope>NUCLEOTIDE SEQUENCE [LARGE SCALE GENOMIC DNA]</scope>
    <source>
        <strain evidence="13">DSM 45237</strain>
    </source>
</reference>
<feature type="transmembrane region" description="Helical" evidence="10">
    <location>
        <begin position="166"/>
        <end position="185"/>
    </location>
</feature>
<keyword evidence="4 10" id="KW-0479">Metal-binding</keyword>
<dbReference type="InterPro" id="IPR023298">
    <property type="entry name" value="ATPase_P-typ_TM_dom_sf"/>
</dbReference>
<evidence type="ECO:0000256" key="7">
    <source>
        <dbReference type="ARBA" id="ARBA00022967"/>
    </source>
</evidence>
<evidence type="ECO:0000313" key="13">
    <source>
        <dbReference type="Proteomes" id="UP000181980"/>
    </source>
</evidence>
<evidence type="ECO:0000256" key="2">
    <source>
        <dbReference type="ARBA" id="ARBA00006024"/>
    </source>
</evidence>
<dbReference type="PRINTS" id="PR00120">
    <property type="entry name" value="HATPASE"/>
</dbReference>
<evidence type="ECO:0000256" key="5">
    <source>
        <dbReference type="ARBA" id="ARBA00022741"/>
    </source>
</evidence>
<evidence type="ECO:0000313" key="12">
    <source>
        <dbReference type="EMBL" id="SEE71463.1"/>
    </source>
</evidence>
<dbReference type="EMBL" id="FNUC01000003">
    <property type="protein sequence ID" value="SEE71463.1"/>
    <property type="molecule type" value="Genomic_DNA"/>
</dbReference>
<protein>
    <submittedName>
        <fullName evidence="12">Cu+-exporting ATPase</fullName>
    </submittedName>
</protein>
<dbReference type="GO" id="GO:0005524">
    <property type="term" value="F:ATP binding"/>
    <property type="evidence" value="ECO:0007669"/>
    <property type="project" value="UniProtKB-UniRule"/>
</dbReference>
<dbReference type="NCBIfam" id="TIGR01525">
    <property type="entry name" value="ATPase-IB_hvy"/>
    <property type="match status" value="1"/>
</dbReference>
<dbReference type="SUPFAM" id="SSF81653">
    <property type="entry name" value="Calcium ATPase, transduction domain A"/>
    <property type="match status" value="1"/>
</dbReference>
<accession>A0A1H5L3C7</accession>
<keyword evidence="9 10" id="KW-0472">Membrane</keyword>
<feature type="transmembrane region" description="Helical" evidence="10">
    <location>
        <begin position="391"/>
        <end position="415"/>
    </location>
</feature>
<dbReference type="PROSITE" id="PS50846">
    <property type="entry name" value="HMA_2"/>
    <property type="match status" value="1"/>
</dbReference>
<name>A0A1H5L3C7_9ACTN</name>
<dbReference type="SUPFAM" id="SSF81665">
    <property type="entry name" value="Calcium ATPase, transmembrane domain M"/>
    <property type="match status" value="1"/>
</dbReference>
<dbReference type="InterPro" id="IPR036163">
    <property type="entry name" value="HMA_dom_sf"/>
</dbReference>
<dbReference type="GO" id="GO:0043682">
    <property type="term" value="F:P-type divalent copper transporter activity"/>
    <property type="evidence" value="ECO:0007669"/>
    <property type="project" value="TreeGrafter"/>
</dbReference>
<dbReference type="InterPro" id="IPR023214">
    <property type="entry name" value="HAD_sf"/>
</dbReference>
<dbReference type="InterPro" id="IPR008250">
    <property type="entry name" value="ATPase_P-typ_transduc_dom_A_sf"/>
</dbReference>
<dbReference type="Gene3D" id="3.30.70.100">
    <property type="match status" value="1"/>
</dbReference>
<dbReference type="Pfam" id="PF00122">
    <property type="entry name" value="E1-E2_ATPase"/>
    <property type="match status" value="1"/>
</dbReference>
<feature type="transmembrane region" description="Helical" evidence="10">
    <location>
        <begin position="722"/>
        <end position="740"/>
    </location>
</feature>
<dbReference type="NCBIfam" id="TIGR01494">
    <property type="entry name" value="ATPase_P-type"/>
    <property type="match status" value="1"/>
</dbReference>
<keyword evidence="8 10" id="KW-1133">Transmembrane helix</keyword>
<dbReference type="Pfam" id="PF00403">
    <property type="entry name" value="HMA"/>
    <property type="match status" value="1"/>
</dbReference>
<dbReference type="Gene3D" id="3.40.1110.10">
    <property type="entry name" value="Calcium-transporting ATPase, cytoplasmic domain N"/>
    <property type="match status" value="1"/>
</dbReference>
<dbReference type="InterPro" id="IPR059000">
    <property type="entry name" value="ATPase_P-type_domA"/>
</dbReference>
<dbReference type="InterPro" id="IPR023299">
    <property type="entry name" value="ATPase_P-typ_cyto_dom_N"/>
</dbReference>
<dbReference type="SFLD" id="SFLDG00002">
    <property type="entry name" value="C1.7:_P-type_atpase_like"/>
    <property type="match status" value="1"/>
</dbReference>
<dbReference type="Gene3D" id="3.40.50.1000">
    <property type="entry name" value="HAD superfamily/HAD-like"/>
    <property type="match status" value="1"/>
</dbReference>
<dbReference type="GO" id="GO:0005507">
    <property type="term" value="F:copper ion binding"/>
    <property type="evidence" value="ECO:0007669"/>
    <property type="project" value="TreeGrafter"/>
</dbReference>
<gene>
    <name evidence="12" type="ORF">SAMN04488561_2386</name>
</gene>
<dbReference type="Proteomes" id="UP000181980">
    <property type="component" value="Unassembled WGS sequence"/>
</dbReference>
<evidence type="ECO:0000256" key="8">
    <source>
        <dbReference type="ARBA" id="ARBA00022989"/>
    </source>
</evidence>
<evidence type="ECO:0000256" key="10">
    <source>
        <dbReference type="RuleBase" id="RU362081"/>
    </source>
</evidence>
<keyword evidence="7" id="KW-1278">Translocase</keyword>
<feature type="transmembrane region" description="Helical" evidence="10">
    <location>
        <begin position="101"/>
        <end position="121"/>
    </location>
</feature>
<dbReference type="InterPro" id="IPR006121">
    <property type="entry name" value="HMA_dom"/>
</dbReference>
<dbReference type="PANTHER" id="PTHR43520:SF8">
    <property type="entry name" value="P-TYPE CU(+) TRANSPORTER"/>
    <property type="match status" value="1"/>
</dbReference>
<evidence type="ECO:0000256" key="6">
    <source>
        <dbReference type="ARBA" id="ARBA00022840"/>
    </source>
</evidence>
<dbReference type="PROSITE" id="PS01047">
    <property type="entry name" value="HMA_1"/>
    <property type="match status" value="1"/>
</dbReference>
<feature type="transmembrane region" description="Helical" evidence="10">
    <location>
        <begin position="205"/>
        <end position="223"/>
    </location>
</feature>
<dbReference type="InterPro" id="IPR001757">
    <property type="entry name" value="P_typ_ATPase"/>
</dbReference>
<comment type="subcellular location">
    <subcellularLocation>
        <location evidence="1">Cell membrane</location>
        <topology evidence="1">Multi-pass membrane protein</topology>
    </subcellularLocation>
</comment>
<dbReference type="PROSITE" id="PS00154">
    <property type="entry name" value="ATPASE_E1_E2"/>
    <property type="match status" value="1"/>
</dbReference>
<feature type="transmembrane region" description="Helical" evidence="10">
    <location>
        <begin position="357"/>
        <end position="379"/>
    </location>
</feature>
<dbReference type="GO" id="GO:0005886">
    <property type="term" value="C:plasma membrane"/>
    <property type="evidence" value="ECO:0007669"/>
    <property type="project" value="UniProtKB-SubCell"/>
</dbReference>
<evidence type="ECO:0000256" key="1">
    <source>
        <dbReference type="ARBA" id="ARBA00004651"/>
    </source>
</evidence>
<evidence type="ECO:0000256" key="9">
    <source>
        <dbReference type="ARBA" id="ARBA00023136"/>
    </source>
</evidence>